<evidence type="ECO:0000256" key="1">
    <source>
        <dbReference type="ARBA" id="ARBA00023015"/>
    </source>
</evidence>
<gene>
    <name evidence="6" type="ORF">SAM40697_6641</name>
</gene>
<name>A0ABN4PGS5_STRAM</name>
<dbReference type="EMBL" id="CP012949">
    <property type="protein sequence ID" value="ANB10594.1"/>
    <property type="molecule type" value="Genomic_DNA"/>
</dbReference>
<dbReference type="SUPFAM" id="SSF46785">
    <property type="entry name" value="Winged helix' DNA-binding domain"/>
    <property type="match status" value="1"/>
</dbReference>
<dbReference type="InterPro" id="IPR036388">
    <property type="entry name" value="WH-like_DNA-bd_sf"/>
</dbReference>
<dbReference type="Gene3D" id="1.10.10.10">
    <property type="entry name" value="Winged helix-like DNA-binding domain superfamily/Winged helix DNA-binding domain"/>
    <property type="match status" value="1"/>
</dbReference>
<dbReference type="SUPFAM" id="SSF48008">
    <property type="entry name" value="GntR ligand-binding domain-like"/>
    <property type="match status" value="1"/>
</dbReference>
<dbReference type="PROSITE" id="PS50949">
    <property type="entry name" value="HTH_GNTR"/>
    <property type="match status" value="1"/>
</dbReference>
<feature type="domain" description="HTH gntR-type" evidence="5">
    <location>
        <begin position="34"/>
        <end position="101"/>
    </location>
</feature>
<keyword evidence="3" id="KW-0804">Transcription</keyword>
<evidence type="ECO:0000313" key="6">
    <source>
        <dbReference type="EMBL" id="ANB10594.1"/>
    </source>
</evidence>
<dbReference type="PRINTS" id="PR00035">
    <property type="entry name" value="HTHGNTR"/>
</dbReference>
<dbReference type="SMART" id="SM00895">
    <property type="entry name" value="FCD"/>
    <property type="match status" value="1"/>
</dbReference>
<dbReference type="CDD" id="cd07377">
    <property type="entry name" value="WHTH_GntR"/>
    <property type="match status" value="1"/>
</dbReference>
<evidence type="ECO:0000259" key="5">
    <source>
        <dbReference type="PROSITE" id="PS50949"/>
    </source>
</evidence>
<dbReference type="Pfam" id="PF00392">
    <property type="entry name" value="GntR"/>
    <property type="match status" value="1"/>
</dbReference>
<keyword evidence="7" id="KW-1185">Reference proteome</keyword>
<protein>
    <recommendedName>
        <fullName evidence="5">HTH gntR-type domain-containing protein</fullName>
    </recommendedName>
</protein>
<dbReference type="PANTHER" id="PTHR43537:SF24">
    <property type="entry name" value="GLUCONATE OPERON TRANSCRIPTIONAL REPRESSOR"/>
    <property type="match status" value="1"/>
</dbReference>
<dbReference type="Gene3D" id="1.20.120.530">
    <property type="entry name" value="GntR ligand-binding domain-like"/>
    <property type="match status" value="1"/>
</dbReference>
<dbReference type="SMART" id="SM00345">
    <property type="entry name" value="HTH_GNTR"/>
    <property type="match status" value="1"/>
</dbReference>
<evidence type="ECO:0000256" key="4">
    <source>
        <dbReference type="SAM" id="MobiDB-lite"/>
    </source>
</evidence>
<dbReference type="InterPro" id="IPR036390">
    <property type="entry name" value="WH_DNA-bd_sf"/>
</dbReference>
<proteinExistence type="predicted"/>
<dbReference type="InterPro" id="IPR011711">
    <property type="entry name" value="GntR_C"/>
</dbReference>
<accession>A0ABN4PGS5</accession>
<dbReference type="InterPro" id="IPR008920">
    <property type="entry name" value="TF_FadR/GntR_C"/>
</dbReference>
<feature type="region of interest" description="Disordered" evidence="4">
    <location>
        <begin position="15"/>
        <end position="36"/>
    </location>
</feature>
<dbReference type="Pfam" id="PF07729">
    <property type="entry name" value="FCD"/>
    <property type="match status" value="1"/>
</dbReference>
<reference evidence="7" key="1">
    <citation type="submission" date="2015-10" db="EMBL/GenBank/DDBJ databases">
        <title>Complete genome sequence of Streptomyces ambofaciens DSM 40697.</title>
        <authorList>
            <person name="Thibessard A."/>
            <person name="Leblond P."/>
        </authorList>
    </citation>
    <scope>NUCLEOTIDE SEQUENCE [LARGE SCALE GENOMIC DNA]</scope>
    <source>
        <strain evidence="7">DSM 40697</strain>
    </source>
</reference>
<dbReference type="Proteomes" id="UP000076720">
    <property type="component" value="Chromosome"/>
</dbReference>
<reference evidence="6 7" key="2">
    <citation type="journal article" date="2016" name="Genome Announc.">
        <title>Complete Genome Sequence of Streptomyces ambofaciens DSM 40697, a Paradigm for Genome Plasticity Studies.</title>
        <authorList>
            <person name="Thibessard A."/>
            <person name="Leblond P."/>
        </authorList>
    </citation>
    <scope>NUCLEOTIDE SEQUENCE [LARGE SCALE GENOMIC DNA]</scope>
    <source>
        <strain evidence="6 7">DSM 40697</strain>
    </source>
</reference>
<keyword evidence="2" id="KW-0238">DNA-binding</keyword>
<dbReference type="PANTHER" id="PTHR43537">
    <property type="entry name" value="TRANSCRIPTIONAL REGULATOR, GNTR FAMILY"/>
    <property type="match status" value="1"/>
</dbReference>
<evidence type="ECO:0000313" key="7">
    <source>
        <dbReference type="Proteomes" id="UP000076720"/>
    </source>
</evidence>
<evidence type="ECO:0000256" key="3">
    <source>
        <dbReference type="ARBA" id="ARBA00023163"/>
    </source>
</evidence>
<dbReference type="InterPro" id="IPR000524">
    <property type="entry name" value="Tscrpt_reg_HTH_GntR"/>
</dbReference>
<evidence type="ECO:0000256" key="2">
    <source>
        <dbReference type="ARBA" id="ARBA00023125"/>
    </source>
</evidence>
<sequence length="245" mass="26650">MVVYQHAAMPSIEYETPGALSPSAGPLPPLRQPASRTDRVRDALRQAILDGALPPGRALVERELAELYGVSKTPVREALKQLQSTGLVEINAYQGVSVRRPDDKLVRELYTARCAAEPDAVRLAAELHGAAAYPGARRALDEAAALIGSGETQGLGIANRRFHRELYTACDNSFLCGFLDQLQDLTAFVAGLGWRLRATFEEEAAEHTAILEAMEHGDAERAEQLTLAHIRKARRTLSDALGDDK</sequence>
<keyword evidence="1" id="KW-0805">Transcription regulation</keyword>
<organism evidence="6 7">
    <name type="scientific">Streptomyces ambofaciens</name>
    <dbReference type="NCBI Taxonomy" id="1889"/>
    <lineage>
        <taxon>Bacteria</taxon>
        <taxon>Bacillati</taxon>
        <taxon>Actinomycetota</taxon>
        <taxon>Actinomycetes</taxon>
        <taxon>Kitasatosporales</taxon>
        <taxon>Streptomycetaceae</taxon>
        <taxon>Streptomyces</taxon>
    </lineage>
</organism>